<accession>A0AAW1DD90</accession>
<dbReference type="InterPro" id="IPR038731">
    <property type="entry name" value="RgtA/B/C-like"/>
</dbReference>
<dbReference type="GO" id="GO:0005789">
    <property type="term" value="C:endoplasmic reticulum membrane"/>
    <property type="evidence" value="ECO:0007669"/>
    <property type="project" value="TreeGrafter"/>
</dbReference>
<dbReference type="InterPro" id="IPR052384">
    <property type="entry name" value="TMTC_O-mannosyltransferase"/>
</dbReference>
<feature type="domain" description="Glycosyltransferase RgtA/B/C/D-like" evidence="1">
    <location>
        <begin position="36"/>
        <end position="163"/>
    </location>
</feature>
<dbReference type="Proteomes" id="UP001461498">
    <property type="component" value="Unassembled WGS sequence"/>
</dbReference>
<name>A0AAW1DD90_9HEMI</name>
<dbReference type="AlphaFoldDB" id="A0AAW1DD90"/>
<evidence type="ECO:0000259" key="1">
    <source>
        <dbReference type="Pfam" id="PF13231"/>
    </source>
</evidence>
<comment type="caution">
    <text evidence="2">The sequence shown here is derived from an EMBL/GenBank/DDBJ whole genome shotgun (WGS) entry which is preliminary data.</text>
</comment>
<evidence type="ECO:0000313" key="3">
    <source>
        <dbReference type="Proteomes" id="UP001461498"/>
    </source>
</evidence>
<proteinExistence type="predicted"/>
<evidence type="ECO:0000313" key="2">
    <source>
        <dbReference type="EMBL" id="KAK9508073.1"/>
    </source>
</evidence>
<sequence length="201" mass="22550">MWKNDFWGTSLTNSGSHGSYRPLCVLSFRLNYWACGHHPWGYHLVNLLLHCLATALVYRTARVFASPAPGPTALLFAVHPIHTEAVAGIVGRADVLSTIFYLLSFLTYSRHVRHELIVEWVYLWASLGLAACAMLCKETGITVLALSALYDVLLHRQSLSLRLVSSIYFISFTNNSFESYLNAIKSKLQVRCTNLIKTVIC</sequence>
<dbReference type="GO" id="GO:0000030">
    <property type="term" value="F:mannosyltransferase activity"/>
    <property type="evidence" value="ECO:0007669"/>
    <property type="project" value="TreeGrafter"/>
</dbReference>
<dbReference type="PANTHER" id="PTHR44216">
    <property type="entry name" value="PROTEIN O-MANNOSYL-TRANSFERASE TMTC2"/>
    <property type="match status" value="1"/>
</dbReference>
<dbReference type="Pfam" id="PF13231">
    <property type="entry name" value="PMT_2"/>
    <property type="match status" value="1"/>
</dbReference>
<keyword evidence="3" id="KW-1185">Reference proteome</keyword>
<organism evidence="2 3">
    <name type="scientific">Rhynocoris fuscipes</name>
    <dbReference type="NCBI Taxonomy" id="488301"/>
    <lineage>
        <taxon>Eukaryota</taxon>
        <taxon>Metazoa</taxon>
        <taxon>Ecdysozoa</taxon>
        <taxon>Arthropoda</taxon>
        <taxon>Hexapoda</taxon>
        <taxon>Insecta</taxon>
        <taxon>Pterygota</taxon>
        <taxon>Neoptera</taxon>
        <taxon>Paraneoptera</taxon>
        <taxon>Hemiptera</taxon>
        <taxon>Heteroptera</taxon>
        <taxon>Panheteroptera</taxon>
        <taxon>Cimicomorpha</taxon>
        <taxon>Reduviidae</taxon>
        <taxon>Harpactorinae</taxon>
        <taxon>Harpactorini</taxon>
        <taxon>Rhynocoris</taxon>
    </lineage>
</organism>
<gene>
    <name evidence="2" type="ORF">O3M35_007815</name>
</gene>
<dbReference type="GO" id="GO:0035269">
    <property type="term" value="P:protein O-linked glycosylation via mannose"/>
    <property type="evidence" value="ECO:0007669"/>
    <property type="project" value="TreeGrafter"/>
</dbReference>
<dbReference type="EMBL" id="JAPXFL010000004">
    <property type="protein sequence ID" value="KAK9508073.1"/>
    <property type="molecule type" value="Genomic_DNA"/>
</dbReference>
<reference evidence="2 3" key="1">
    <citation type="submission" date="2022-12" db="EMBL/GenBank/DDBJ databases">
        <title>Chromosome-level genome assembly of true bugs.</title>
        <authorList>
            <person name="Ma L."/>
            <person name="Li H."/>
        </authorList>
    </citation>
    <scope>NUCLEOTIDE SEQUENCE [LARGE SCALE GENOMIC DNA]</scope>
    <source>
        <strain evidence="2">Lab_2022b</strain>
    </source>
</reference>
<dbReference type="PANTHER" id="PTHR44216:SF3">
    <property type="entry name" value="PROTEIN O-MANNOSYL-TRANSFERASE TMTC2"/>
    <property type="match status" value="1"/>
</dbReference>
<protein>
    <recommendedName>
        <fullName evidence="1">Glycosyltransferase RgtA/B/C/D-like domain-containing protein</fullName>
    </recommendedName>
</protein>